<feature type="compositionally biased region" description="Basic and acidic residues" evidence="15">
    <location>
        <begin position="1679"/>
        <end position="1706"/>
    </location>
</feature>
<dbReference type="OrthoDB" id="422362at2759"/>
<evidence type="ECO:0000256" key="3">
    <source>
        <dbReference type="ARBA" id="ARBA00004286"/>
    </source>
</evidence>
<feature type="transmembrane region" description="Helical" evidence="16">
    <location>
        <begin position="676"/>
        <end position="703"/>
    </location>
</feature>
<feature type="region of interest" description="Disordered" evidence="15">
    <location>
        <begin position="497"/>
        <end position="517"/>
    </location>
</feature>
<feature type="domain" description="Post-SET" evidence="18">
    <location>
        <begin position="1650"/>
        <end position="1666"/>
    </location>
</feature>
<dbReference type="PROSITE" id="PS50868">
    <property type="entry name" value="POST_SET"/>
    <property type="match status" value="1"/>
</dbReference>
<feature type="compositionally biased region" description="Basic and acidic residues" evidence="15">
    <location>
        <begin position="232"/>
        <end position="241"/>
    </location>
</feature>
<feature type="compositionally biased region" description="Low complexity" evidence="15">
    <location>
        <begin position="69"/>
        <end position="83"/>
    </location>
</feature>
<dbReference type="SUPFAM" id="SSF82199">
    <property type="entry name" value="SET domain"/>
    <property type="match status" value="1"/>
</dbReference>
<feature type="domain" description="AWS" evidence="19">
    <location>
        <begin position="1464"/>
        <end position="1516"/>
    </location>
</feature>
<evidence type="ECO:0000256" key="15">
    <source>
        <dbReference type="SAM" id="MobiDB-lite"/>
    </source>
</evidence>
<feature type="compositionally biased region" description="Basic and acidic residues" evidence="15">
    <location>
        <begin position="1777"/>
        <end position="1787"/>
    </location>
</feature>
<evidence type="ECO:0000256" key="8">
    <source>
        <dbReference type="ARBA" id="ARBA00022692"/>
    </source>
</evidence>
<feature type="compositionally biased region" description="Gly residues" evidence="15">
    <location>
        <begin position="804"/>
        <end position="818"/>
    </location>
</feature>
<feature type="transmembrane region" description="Helical" evidence="16">
    <location>
        <begin position="631"/>
        <end position="656"/>
    </location>
</feature>
<evidence type="ECO:0000256" key="9">
    <source>
        <dbReference type="ARBA" id="ARBA00022989"/>
    </source>
</evidence>
<keyword evidence="13" id="KW-0449">Lipoprotein</keyword>
<feature type="compositionally biased region" description="Low complexity" evidence="15">
    <location>
        <begin position="1357"/>
        <end position="1368"/>
    </location>
</feature>
<evidence type="ECO:0000256" key="6">
    <source>
        <dbReference type="ARBA" id="ARBA00022679"/>
    </source>
</evidence>
<dbReference type="InterPro" id="IPR001214">
    <property type="entry name" value="SET_dom"/>
</dbReference>
<feature type="compositionally biased region" description="Low complexity" evidence="15">
    <location>
        <begin position="1925"/>
        <end position="1945"/>
    </location>
</feature>
<feature type="compositionally biased region" description="Polar residues" evidence="15">
    <location>
        <begin position="1152"/>
        <end position="1167"/>
    </location>
</feature>
<feature type="compositionally biased region" description="Basic and acidic residues" evidence="15">
    <location>
        <begin position="1968"/>
        <end position="1977"/>
    </location>
</feature>
<feature type="compositionally biased region" description="Low complexity" evidence="15">
    <location>
        <begin position="1379"/>
        <end position="1388"/>
    </location>
</feature>
<comment type="catalytic activity">
    <reaction evidence="14">
        <text>L-cysteinyl-[protein] + hexadecanoyl-CoA = S-hexadecanoyl-L-cysteinyl-[protein] + CoA</text>
        <dbReference type="Rhea" id="RHEA:36683"/>
        <dbReference type="Rhea" id="RHEA-COMP:10131"/>
        <dbReference type="Rhea" id="RHEA-COMP:11032"/>
        <dbReference type="ChEBI" id="CHEBI:29950"/>
        <dbReference type="ChEBI" id="CHEBI:57287"/>
        <dbReference type="ChEBI" id="CHEBI:57379"/>
        <dbReference type="ChEBI" id="CHEBI:74151"/>
        <dbReference type="EC" id="2.3.1.225"/>
    </reaction>
</comment>
<feature type="region of interest" description="Disordered" evidence="15">
    <location>
        <begin position="1"/>
        <end position="413"/>
    </location>
</feature>
<feature type="compositionally biased region" description="Acidic residues" evidence="15">
    <location>
        <begin position="1266"/>
        <end position="1278"/>
    </location>
</feature>
<feature type="compositionally biased region" description="Polar residues" evidence="15">
    <location>
        <begin position="161"/>
        <end position="171"/>
    </location>
</feature>
<keyword evidence="5" id="KW-0489">Methyltransferase</keyword>
<dbReference type="Pfam" id="PF00856">
    <property type="entry name" value="SET"/>
    <property type="match status" value="1"/>
</dbReference>
<feature type="compositionally biased region" description="Low complexity" evidence="15">
    <location>
        <begin position="1885"/>
        <end position="1894"/>
    </location>
</feature>
<feature type="region of interest" description="Disordered" evidence="15">
    <location>
        <begin position="998"/>
        <end position="1032"/>
    </location>
</feature>
<evidence type="ECO:0000313" key="21">
    <source>
        <dbReference type="Proteomes" id="UP000271337"/>
    </source>
</evidence>
<dbReference type="GO" id="GO:0005694">
    <property type="term" value="C:chromosome"/>
    <property type="evidence" value="ECO:0007669"/>
    <property type="project" value="UniProtKB-SubCell"/>
</dbReference>
<feature type="compositionally biased region" description="Polar residues" evidence="15">
    <location>
        <begin position="1021"/>
        <end position="1032"/>
    </location>
</feature>
<feature type="region of interest" description="Disordered" evidence="15">
    <location>
        <begin position="1679"/>
        <end position="2081"/>
    </location>
</feature>
<feature type="transmembrane region" description="Helical" evidence="16">
    <location>
        <begin position="440"/>
        <end position="461"/>
    </location>
</feature>
<keyword evidence="12" id="KW-0539">Nucleus</keyword>
<evidence type="ECO:0000256" key="10">
    <source>
        <dbReference type="ARBA" id="ARBA00023136"/>
    </source>
</evidence>
<feature type="region of interest" description="Disordered" evidence="15">
    <location>
        <begin position="1044"/>
        <end position="1406"/>
    </location>
</feature>
<feature type="transmembrane region" description="Helical" evidence="16">
    <location>
        <begin position="467"/>
        <end position="488"/>
    </location>
</feature>
<keyword evidence="7" id="KW-0949">S-adenosyl-L-methionine</keyword>
<dbReference type="InterPro" id="IPR003616">
    <property type="entry name" value="Post-SET_dom"/>
</dbReference>
<feature type="compositionally biased region" description="Gly residues" evidence="15">
    <location>
        <begin position="59"/>
        <end position="68"/>
    </location>
</feature>
<keyword evidence="11" id="KW-0564">Palmitate</keyword>
<comment type="subcellular location">
    <subcellularLocation>
        <location evidence="3">Chromosome</location>
    </subcellularLocation>
    <subcellularLocation>
        <location evidence="2">Membrane</location>
        <topology evidence="2">Multi-pass membrane protein</topology>
    </subcellularLocation>
    <subcellularLocation>
        <location evidence="1">Nucleus</location>
    </subcellularLocation>
</comment>
<evidence type="ECO:0000256" key="13">
    <source>
        <dbReference type="ARBA" id="ARBA00023288"/>
    </source>
</evidence>
<feature type="compositionally biased region" description="Polar residues" evidence="15">
    <location>
        <begin position="308"/>
        <end position="336"/>
    </location>
</feature>
<keyword evidence="8 16" id="KW-0812">Transmembrane</keyword>
<sequence length="2081" mass="222331">MTSHQQNQNDSDRPLSEATTFPAFLETDPFPSTGPDGRPTSSSSAVTASTGDDLDGNHGAAGGGGGQGTSSATQGTTGPTGEPGLPPSRPTSVEASAVSPYPRSSLGTRGSGMGAPPSSRRGLARVLENQHQKNGAPDSSGAGGDETNGPKASQPDAHSNGGASRPTSAMSRTHVPSVAAGAGFLRPMSSQKLQAQRGQQTGSGTGGRPVSALAQNVERVDEEEAGPRPRRKESGESEEKRRNRYSNASVHTLREGGNGVGYGHQRSGEADDVPPVPDSRGTIFTDRDGTNTFQSESAQGAAIAGSVASGTSTAPLHQSRPNNNPLPRLDTNNNTAIPPPKSPANRSLRASFGLGSSKQRTNSHSPHNLRPTPSQHHQQLHSNPSSPMANEKPSTIHQSSSPNSRPAKGPGRNKDYYAGNTLFLFGGRLLNTKAKPLNTLTFLLTALPCGLFFGFSAPWLWHHVSPALPIVFAYVCAVCLSSFGHAAFSDPGILPRNLHPHPPNEEEERDPLTVGPPTTEWVMVKTFPASSASSSSSRNGKGDGGSRWRGRGRKSTDPEHNPTNSPSNGGEDDPATTATAMEVPTKYCKSCTIWRPPRAHHCRICDACLETQDHHCVWLNNCVGRRNYRFFFAYVASATLLSLLLLAFSTTHVAVYGAQNSLSFREALSGRTQERMAFAMLIYSLLALPYPTSLFAYHVFLLARGETTREYLNSHKFLPRDRHRPFTLGGKWTRNWIAGLCRPRGLGYLDFGKKWETGDGRFGFWVGKKERKGRNKGTFSLGGKESGDGGGERGLDGDVEKFGNGYGHTAEGGGGGSNAAGVEMRKLSPSASAGRTERRRRKSSPTNNNNVGSTTPAGSASRSGSNAPSSTGGGGGLAQLRASRSSAGLSLGGSGRGSLGAGGLNRLGETSTGALGFASRKRVPHCSLSIPLNTPSQPSFKLVCYCYFLHIHELLIVEIPILLNQFAKERSAPYQSNHPIDPTFSRSSIGARRVVMASASPIKSPNTSATNTTLSKKRPTLTRSHSTDSSSALSNIDVSAALQAAAAASDDSSVQGDNDDDDDRDALEPEASTPPTSLAESGGSQGRGSGTKVGKMERVEEHVEAESSGRKSRRARASGVRTYNLKELSDAQQPLLPSTSDASQGGDARQRVASSAATASRNVSGLTGKTLVSGHEEDEKGTPLAVRVEKALETEWELPEDGEAVDDDLEKMGVSKPKRRPSVKERVRKGLGKVGSVLGKRGREMLGVGGKGKKGAKASASATPVVEDDVAVEQEQEEDLPRWKKQLDTGTKGVLDELDLDAELPAPPPAKKARTNSKAPLKEIPQPPAAPIPTAKSVTTGKKMKKWQKEGLYVGQDPGVDPSVPPSSRSKKLQKKSARPSSSASHPAETSTESKPDEPRKSNSTLRLPMFSYLEKTRPFTIPYDIFAPSLRKGDERPRDWHQLNKNRLVGEAKDLWERTVKGLPQSLCVCTPPTAPGEQGCDECCLNRVMQYECNSANCSLPPNQCSNRAFASLTTRIKRGGPFDIGVEVIKTPTRGFGVRSCRSFAPGQIIMEYTGEIITESECQRRMREVYKDMHCYYLMELERGLIIDGTRGSMARFINHSCKPNCEVRMVKVNGTPRMGVFAGEDGVTTGEELSYDYNFDNFGTERQVCYCGAQGCRGFLSKRLNKEEMKRLVAKEEAEERERLRKAAEEEREREKSRKEAGGSGDAEAGKRDRGSGWRGWISLDDAETRERLKREKKEKEEAEKGSARAMRMARRAGGGDESLPSTSTSSRVEEQKQEVPKKTGSKKRARTADVETTAASASLQEGQDVAEEAVLPSIEAPFSGKEKDDMVSAANLVSSSTGSDPAEKQSKDLKKDADAEQQRPGEEAAHSPKRRKTSHSSNRPLSSRSKFHEQLSTDNLRNEVTRLQDSKTVGTSDESNTLSTTAATSGSGLEHSSAPAEEEALEDEIILHSPPRPSTSNDKAKTTKDERERDEEDELATHPLVPTAAKETSKKRKRNIAAGGGGLVDKAKKSLGKAVKGGFGTGGRKGTGSATAAAGDGSAGSLGMGASSGGGASGNGKAKLKQSTLNFGRKI</sequence>
<dbReference type="InterPro" id="IPR046341">
    <property type="entry name" value="SET_dom_sf"/>
</dbReference>
<feature type="compositionally biased region" description="Basic and acidic residues" evidence="15">
    <location>
        <begin position="1174"/>
        <end position="1193"/>
    </location>
</feature>
<evidence type="ECO:0000256" key="16">
    <source>
        <dbReference type="SAM" id="Phobius"/>
    </source>
</evidence>
<feature type="compositionally biased region" description="Basic and acidic residues" evidence="15">
    <location>
        <begin position="1094"/>
        <end position="1109"/>
    </location>
</feature>
<feature type="compositionally biased region" description="Basic residues" evidence="15">
    <location>
        <begin position="1216"/>
        <end position="1231"/>
    </location>
</feature>
<feature type="compositionally biased region" description="Gly residues" evidence="15">
    <location>
        <begin position="2047"/>
        <end position="2064"/>
    </location>
</feature>
<keyword evidence="9 16" id="KW-1133">Transmembrane helix</keyword>
<feature type="region of interest" description="Disordered" evidence="15">
    <location>
        <begin position="529"/>
        <end position="577"/>
    </location>
</feature>
<evidence type="ECO:0000256" key="1">
    <source>
        <dbReference type="ARBA" id="ARBA00004123"/>
    </source>
</evidence>
<feature type="compositionally biased region" description="Polar residues" evidence="15">
    <location>
        <begin position="844"/>
        <end position="856"/>
    </location>
</feature>
<dbReference type="Gene3D" id="2.170.270.10">
    <property type="entry name" value="SET domain"/>
    <property type="match status" value="1"/>
</dbReference>
<feature type="compositionally biased region" description="Basic and acidic residues" evidence="15">
    <location>
        <begin position="1896"/>
        <end position="1915"/>
    </location>
</feature>
<dbReference type="GO" id="GO:0032259">
    <property type="term" value="P:methylation"/>
    <property type="evidence" value="ECO:0007669"/>
    <property type="project" value="UniProtKB-KW"/>
</dbReference>
<evidence type="ECO:0000256" key="7">
    <source>
        <dbReference type="ARBA" id="ARBA00022691"/>
    </source>
</evidence>
<feature type="compositionally biased region" description="Low complexity" evidence="15">
    <location>
        <begin position="857"/>
        <end position="870"/>
    </location>
</feature>
<protein>
    <recommendedName>
        <fullName evidence="22">SET domain-containing protein</fullName>
    </recommendedName>
</protein>
<dbReference type="GO" id="GO:0042054">
    <property type="term" value="F:histone methyltransferase activity"/>
    <property type="evidence" value="ECO:0007669"/>
    <property type="project" value="InterPro"/>
</dbReference>
<feature type="compositionally biased region" description="Polar residues" evidence="15">
    <location>
        <begin position="354"/>
        <end position="404"/>
    </location>
</feature>
<evidence type="ECO:0000259" key="19">
    <source>
        <dbReference type="PROSITE" id="PS51215"/>
    </source>
</evidence>
<evidence type="ECO:0000256" key="4">
    <source>
        <dbReference type="ARBA" id="ARBA00022454"/>
    </source>
</evidence>
<organism evidence="20 21">
    <name type="scientific">Hortaea werneckii</name>
    <name type="common">Black yeast</name>
    <name type="synonym">Cladosporium werneckii</name>
    <dbReference type="NCBI Taxonomy" id="91943"/>
    <lineage>
        <taxon>Eukaryota</taxon>
        <taxon>Fungi</taxon>
        <taxon>Dikarya</taxon>
        <taxon>Ascomycota</taxon>
        <taxon>Pezizomycotina</taxon>
        <taxon>Dothideomycetes</taxon>
        <taxon>Dothideomycetidae</taxon>
        <taxon>Mycosphaerellales</taxon>
        <taxon>Teratosphaeriaceae</taxon>
        <taxon>Hortaea</taxon>
    </lineage>
</organism>
<name>A0A3M6ZRM9_HORWE</name>
<feature type="compositionally biased region" description="Basic and acidic residues" evidence="15">
    <location>
        <begin position="785"/>
        <end position="801"/>
    </location>
</feature>
<evidence type="ECO:0000259" key="17">
    <source>
        <dbReference type="PROSITE" id="PS50280"/>
    </source>
</evidence>
<feature type="compositionally biased region" description="Acidic residues" evidence="15">
    <location>
        <begin position="1194"/>
        <end position="1209"/>
    </location>
</feature>
<dbReference type="VEuPathDB" id="FungiDB:BTJ68_12020"/>
<keyword evidence="4" id="KW-0158">Chromosome</keyword>
<reference evidence="20 21" key="1">
    <citation type="journal article" date="2018" name="BMC Genomics">
        <title>Genomic evidence for intraspecific hybridization in a clonal and extremely halotolerant yeast.</title>
        <authorList>
            <person name="Gostincar C."/>
            <person name="Stajich J.E."/>
            <person name="Zupancic J."/>
            <person name="Zalar P."/>
            <person name="Gunde-Cimerman N."/>
        </authorList>
    </citation>
    <scope>NUCLEOTIDE SEQUENCE [LARGE SCALE GENOMIC DNA]</scope>
    <source>
        <strain evidence="20 21">EXF-6669</strain>
    </source>
</reference>
<feature type="compositionally biased region" description="Gly residues" evidence="15">
    <location>
        <begin position="890"/>
        <end position="904"/>
    </location>
</feature>
<dbReference type="GO" id="GO:0019706">
    <property type="term" value="F:protein-cysteine S-palmitoyltransferase activity"/>
    <property type="evidence" value="ECO:0007669"/>
    <property type="project" value="UniProtKB-EC"/>
</dbReference>
<feature type="compositionally biased region" description="Low complexity" evidence="15">
    <location>
        <begin position="878"/>
        <end position="889"/>
    </location>
</feature>
<evidence type="ECO:0000256" key="12">
    <source>
        <dbReference type="ARBA" id="ARBA00023242"/>
    </source>
</evidence>
<proteinExistence type="predicted"/>
<feature type="compositionally biased region" description="Low complexity" evidence="15">
    <location>
        <begin position="1044"/>
        <end position="1056"/>
    </location>
</feature>
<feature type="compositionally biased region" description="Polar residues" evidence="15">
    <location>
        <begin position="2072"/>
        <end position="2081"/>
    </location>
</feature>
<feature type="region of interest" description="Disordered" evidence="15">
    <location>
        <begin position="775"/>
        <end position="904"/>
    </location>
</feature>
<dbReference type="GO" id="GO:0016020">
    <property type="term" value="C:membrane"/>
    <property type="evidence" value="ECO:0007669"/>
    <property type="project" value="UniProtKB-SubCell"/>
</dbReference>
<feature type="compositionally biased region" description="Polar residues" evidence="15">
    <location>
        <begin position="1001"/>
        <end position="1014"/>
    </location>
</feature>
<feature type="domain" description="SET" evidence="17">
    <location>
        <begin position="1527"/>
        <end position="1643"/>
    </location>
</feature>
<comment type="caution">
    <text evidence="20">The sequence shown here is derived from an EMBL/GenBank/DDBJ whole genome shotgun (WGS) entry which is preliminary data.</text>
</comment>
<feature type="compositionally biased region" description="Low complexity" evidence="15">
    <location>
        <begin position="40"/>
        <end position="50"/>
    </location>
</feature>
<dbReference type="InterPro" id="IPR001594">
    <property type="entry name" value="Palmitoyltrfase_DHHC"/>
</dbReference>
<feature type="compositionally biased region" description="Polar residues" evidence="15">
    <location>
        <begin position="1130"/>
        <end position="1143"/>
    </location>
</feature>
<gene>
    <name evidence="20" type="ORF">D0867_05772</name>
</gene>
<dbReference type="PROSITE" id="PS51215">
    <property type="entry name" value="AWS"/>
    <property type="match status" value="1"/>
</dbReference>
<dbReference type="PANTHER" id="PTHR22884">
    <property type="entry name" value="SET DOMAIN PROTEINS"/>
    <property type="match status" value="1"/>
</dbReference>
<dbReference type="PROSITE" id="PS50280">
    <property type="entry name" value="SET"/>
    <property type="match status" value="1"/>
</dbReference>
<accession>A0A3M6ZRM9</accession>
<dbReference type="SMART" id="SM00317">
    <property type="entry name" value="SET"/>
    <property type="match status" value="1"/>
</dbReference>
<dbReference type="VEuPathDB" id="FungiDB:BTJ68_07243"/>
<feature type="compositionally biased region" description="Basic residues" evidence="15">
    <location>
        <begin position="1369"/>
        <end position="1378"/>
    </location>
</feature>
<feature type="compositionally biased region" description="Basic and acidic residues" evidence="15">
    <location>
        <begin position="1851"/>
        <end position="1876"/>
    </location>
</feature>
<evidence type="ECO:0008006" key="22">
    <source>
        <dbReference type="Google" id="ProtNLM"/>
    </source>
</evidence>
<dbReference type="PROSITE" id="PS50216">
    <property type="entry name" value="DHHC"/>
    <property type="match status" value="1"/>
</dbReference>
<feature type="compositionally biased region" description="Basic and acidic residues" evidence="15">
    <location>
        <begin position="1392"/>
        <end position="1401"/>
    </location>
</feature>
<keyword evidence="10 16" id="KW-0472">Membrane</keyword>
<evidence type="ECO:0000256" key="14">
    <source>
        <dbReference type="ARBA" id="ARBA00048048"/>
    </source>
</evidence>
<evidence type="ECO:0000256" key="5">
    <source>
        <dbReference type="ARBA" id="ARBA00022603"/>
    </source>
</evidence>
<dbReference type="SMART" id="SM00508">
    <property type="entry name" value="PostSET"/>
    <property type="match status" value="1"/>
</dbReference>
<dbReference type="Proteomes" id="UP000271337">
    <property type="component" value="Unassembled WGS sequence"/>
</dbReference>
<dbReference type="InterPro" id="IPR050777">
    <property type="entry name" value="SET2_Histone-Lys_MeTrsfase"/>
</dbReference>
<feature type="compositionally biased region" description="Gly residues" evidence="15">
    <location>
        <begin position="2025"/>
        <end position="2036"/>
    </location>
</feature>
<feature type="compositionally biased region" description="Basic and acidic residues" evidence="15">
    <location>
        <begin position="1732"/>
        <end position="1752"/>
    </location>
</feature>
<dbReference type="Pfam" id="PF01529">
    <property type="entry name" value="DHHC"/>
    <property type="match status" value="1"/>
</dbReference>
<dbReference type="EMBL" id="QWIL01000532">
    <property type="protein sequence ID" value="RMY17807.1"/>
    <property type="molecule type" value="Genomic_DNA"/>
</dbReference>
<evidence type="ECO:0000256" key="11">
    <source>
        <dbReference type="ARBA" id="ARBA00023139"/>
    </source>
</evidence>
<evidence type="ECO:0000313" key="20">
    <source>
        <dbReference type="EMBL" id="RMY17807.1"/>
    </source>
</evidence>
<keyword evidence="6" id="KW-0808">Transferase</keyword>
<evidence type="ECO:0000256" key="2">
    <source>
        <dbReference type="ARBA" id="ARBA00004141"/>
    </source>
</evidence>
<dbReference type="GO" id="GO:0005634">
    <property type="term" value="C:nucleus"/>
    <property type="evidence" value="ECO:0007669"/>
    <property type="project" value="UniProtKB-SubCell"/>
</dbReference>
<dbReference type="InterPro" id="IPR006560">
    <property type="entry name" value="AWS_dom"/>
</dbReference>
<feature type="compositionally biased region" description="Low complexity" evidence="15">
    <location>
        <begin position="2037"/>
        <end position="2046"/>
    </location>
</feature>
<evidence type="ECO:0000259" key="18">
    <source>
        <dbReference type="PROSITE" id="PS50868"/>
    </source>
</evidence>